<dbReference type="EMBL" id="VEVO01000006">
    <property type="protein sequence ID" value="KAF0040641.1"/>
    <property type="molecule type" value="Genomic_DNA"/>
</dbReference>
<dbReference type="Proteomes" id="UP000438429">
    <property type="component" value="Unassembled WGS sequence"/>
</dbReference>
<name>A0A6A4TCJ8_SCOMX</name>
<comment type="caution">
    <text evidence="1">The sequence shown here is derived from an EMBL/GenBank/DDBJ whole genome shotgun (WGS) entry which is preliminary data.</text>
</comment>
<protein>
    <submittedName>
        <fullName evidence="1">Uncharacterized protein</fullName>
    </submittedName>
</protein>
<organism evidence="1 2">
    <name type="scientific">Scophthalmus maximus</name>
    <name type="common">Turbot</name>
    <name type="synonym">Psetta maxima</name>
    <dbReference type="NCBI Taxonomy" id="52904"/>
    <lineage>
        <taxon>Eukaryota</taxon>
        <taxon>Metazoa</taxon>
        <taxon>Chordata</taxon>
        <taxon>Craniata</taxon>
        <taxon>Vertebrata</taxon>
        <taxon>Euteleostomi</taxon>
        <taxon>Actinopterygii</taxon>
        <taxon>Neopterygii</taxon>
        <taxon>Teleostei</taxon>
        <taxon>Neoteleostei</taxon>
        <taxon>Acanthomorphata</taxon>
        <taxon>Carangaria</taxon>
        <taxon>Pleuronectiformes</taxon>
        <taxon>Pleuronectoidei</taxon>
        <taxon>Scophthalmidae</taxon>
        <taxon>Scophthalmus</taxon>
    </lineage>
</organism>
<proteinExistence type="predicted"/>
<reference evidence="1 2" key="1">
    <citation type="submission" date="2019-06" db="EMBL/GenBank/DDBJ databases">
        <title>Draft genomes of female and male turbot (Scophthalmus maximus).</title>
        <authorList>
            <person name="Xu H."/>
            <person name="Xu X.-W."/>
            <person name="Shao C."/>
            <person name="Chen S."/>
        </authorList>
    </citation>
    <scope>NUCLEOTIDE SEQUENCE [LARGE SCALE GENOMIC DNA]</scope>
    <source>
        <strain evidence="1">Ysfricsl-2016a</strain>
        <tissue evidence="1">Blood</tissue>
    </source>
</reference>
<gene>
    <name evidence="1" type="ORF">F2P81_006539</name>
</gene>
<evidence type="ECO:0000313" key="2">
    <source>
        <dbReference type="Proteomes" id="UP000438429"/>
    </source>
</evidence>
<sequence>MRHRFRSRKAGGLKKEKAIVTFLLPKQLIKSRTFETVSVCQCDCGSNNEATAPLARNALSLPNASLTAYTLYSPSQSLSLVLFILPACPPTVVIRTWVLMLQLLPEPAHRNSGWTDMSESSCQQRVCPGDRPTWLILILPSLNREERSR</sequence>
<evidence type="ECO:0000313" key="1">
    <source>
        <dbReference type="EMBL" id="KAF0040641.1"/>
    </source>
</evidence>
<dbReference type="AlphaFoldDB" id="A0A6A4TCJ8"/>
<accession>A0A6A4TCJ8</accession>